<dbReference type="PANTHER" id="PTHR45848:SF4">
    <property type="entry name" value="DUAL SPECIFICITY PROTEIN PHOSPHATASE 12"/>
    <property type="match status" value="1"/>
</dbReference>
<dbReference type="AlphaFoldDB" id="A0A6A6WAU6"/>
<evidence type="ECO:0000313" key="8">
    <source>
        <dbReference type="EMBL" id="KAF2759685.1"/>
    </source>
</evidence>
<dbReference type="GO" id="GO:0008138">
    <property type="term" value="F:protein tyrosine/serine/threonine phosphatase activity"/>
    <property type="evidence" value="ECO:0007669"/>
    <property type="project" value="InterPro"/>
</dbReference>
<dbReference type="EC" id="3.1.3.48" evidence="2"/>
<dbReference type="GO" id="GO:0005634">
    <property type="term" value="C:nucleus"/>
    <property type="evidence" value="ECO:0007669"/>
    <property type="project" value="TreeGrafter"/>
</dbReference>
<accession>A0A6A6WAU6</accession>
<comment type="similarity">
    <text evidence="1">Belongs to the protein-tyrosine phosphatase family. Non-receptor class dual specificity subfamily.</text>
</comment>
<dbReference type="SUPFAM" id="SSF52799">
    <property type="entry name" value="(Phosphotyrosine protein) phosphatases II"/>
    <property type="match status" value="1"/>
</dbReference>
<feature type="active site" description="Phosphocysteine intermediate" evidence="5">
    <location>
        <position position="91"/>
    </location>
</feature>
<organism evidence="8 9">
    <name type="scientific">Pseudovirgaria hyperparasitica</name>
    <dbReference type="NCBI Taxonomy" id="470096"/>
    <lineage>
        <taxon>Eukaryota</taxon>
        <taxon>Fungi</taxon>
        <taxon>Dikarya</taxon>
        <taxon>Ascomycota</taxon>
        <taxon>Pezizomycotina</taxon>
        <taxon>Dothideomycetes</taxon>
        <taxon>Dothideomycetes incertae sedis</taxon>
        <taxon>Acrospermales</taxon>
        <taxon>Acrospermaceae</taxon>
        <taxon>Pseudovirgaria</taxon>
    </lineage>
</organism>
<dbReference type="InterPro" id="IPR020422">
    <property type="entry name" value="TYR_PHOSPHATASE_DUAL_dom"/>
</dbReference>
<dbReference type="CDD" id="cd14518">
    <property type="entry name" value="DSP_fungal_YVH1"/>
    <property type="match status" value="1"/>
</dbReference>
<evidence type="ECO:0000256" key="2">
    <source>
        <dbReference type="ARBA" id="ARBA00013064"/>
    </source>
</evidence>
<evidence type="ECO:0000256" key="5">
    <source>
        <dbReference type="PIRSR" id="PIRSR000941-50"/>
    </source>
</evidence>
<feature type="domain" description="Tyrosine specific protein phosphatases" evidence="7">
    <location>
        <begin position="84"/>
        <end position="126"/>
    </location>
</feature>
<reference evidence="8" key="1">
    <citation type="journal article" date="2020" name="Stud. Mycol.">
        <title>101 Dothideomycetes genomes: a test case for predicting lifestyles and emergence of pathogens.</title>
        <authorList>
            <person name="Haridas S."/>
            <person name="Albert R."/>
            <person name="Binder M."/>
            <person name="Bloem J."/>
            <person name="Labutti K."/>
            <person name="Salamov A."/>
            <person name="Andreopoulos B."/>
            <person name="Baker S."/>
            <person name="Barry K."/>
            <person name="Bills G."/>
            <person name="Bluhm B."/>
            <person name="Cannon C."/>
            <person name="Castanera R."/>
            <person name="Culley D."/>
            <person name="Daum C."/>
            <person name="Ezra D."/>
            <person name="Gonzalez J."/>
            <person name="Henrissat B."/>
            <person name="Kuo A."/>
            <person name="Liang C."/>
            <person name="Lipzen A."/>
            <person name="Lutzoni F."/>
            <person name="Magnuson J."/>
            <person name="Mondo S."/>
            <person name="Nolan M."/>
            <person name="Ohm R."/>
            <person name="Pangilinan J."/>
            <person name="Park H.-J."/>
            <person name="Ramirez L."/>
            <person name="Alfaro M."/>
            <person name="Sun H."/>
            <person name="Tritt A."/>
            <person name="Yoshinaga Y."/>
            <person name="Zwiers L.-H."/>
            <person name="Turgeon B."/>
            <person name="Goodwin S."/>
            <person name="Spatafora J."/>
            <person name="Crous P."/>
            <person name="Grigoriev I."/>
        </authorList>
    </citation>
    <scope>NUCLEOTIDE SEQUENCE</scope>
    <source>
        <strain evidence="8">CBS 121739</strain>
    </source>
</reference>
<proteinExistence type="inferred from homology"/>
<feature type="domain" description="Tyrosine-protein phosphatase" evidence="6">
    <location>
        <begin position="5"/>
        <end position="147"/>
    </location>
</feature>
<dbReference type="OrthoDB" id="2017893at2759"/>
<dbReference type="EMBL" id="ML996569">
    <property type="protein sequence ID" value="KAF2759685.1"/>
    <property type="molecule type" value="Genomic_DNA"/>
</dbReference>
<name>A0A6A6WAU6_9PEZI</name>
<evidence type="ECO:0000256" key="3">
    <source>
        <dbReference type="ARBA" id="ARBA00022801"/>
    </source>
</evidence>
<sequence length="333" mass="37951">MSSLDRVPGDHNIYIGGMFSLRRKDAFQKANITHVLSVLRMGLDRELFDPFHHMQIEVDDVEDENLLVHWPSTNKFIQEGLDGGGGVFVHCAMGKSRSAATVIAFLLQKHRIMPQEALDLLRQARPICEPNEGFMHQLQLFHEMNTPDDVESSPVYQRWMYMREVEMSRACGQAPDADKIRFEDEHTQSIDKARFEMKCRKCRRPLATSQFLEQHSKSTLEDKKIEKTGNPSLADCAHYFVDPLSWMRHELEQGKVEGRLECPKCRTNVGKYAWQGMQCSCGTWVVPGISLSRSRIDEVKARATAPGLGIRRPPGLQDSQTERNATIAVKLNL</sequence>
<protein>
    <recommendedName>
        <fullName evidence="2">protein-tyrosine-phosphatase</fullName>
        <ecNumber evidence="2">3.1.3.48</ecNumber>
    </recommendedName>
</protein>
<dbReference type="SMART" id="SM00195">
    <property type="entry name" value="DSPc"/>
    <property type="match status" value="1"/>
</dbReference>
<dbReference type="PROSITE" id="PS50054">
    <property type="entry name" value="TYR_PHOSPHATASE_DUAL"/>
    <property type="match status" value="1"/>
</dbReference>
<dbReference type="Pfam" id="PF00782">
    <property type="entry name" value="DSPc"/>
    <property type="match status" value="1"/>
</dbReference>
<keyword evidence="9" id="KW-1185">Reference proteome</keyword>
<dbReference type="PIRSF" id="PIRSF000941">
    <property type="entry name" value="DUSP12"/>
    <property type="match status" value="1"/>
</dbReference>
<dbReference type="GO" id="GO:0004725">
    <property type="term" value="F:protein tyrosine phosphatase activity"/>
    <property type="evidence" value="ECO:0007669"/>
    <property type="project" value="UniProtKB-EC"/>
</dbReference>
<evidence type="ECO:0000313" key="9">
    <source>
        <dbReference type="Proteomes" id="UP000799437"/>
    </source>
</evidence>
<dbReference type="InterPro" id="IPR000387">
    <property type="entry name" value="Tyr_Pase_dom"/>
</dbReference>
<evidence type="ECO:0000256" key="1">
    <source>
        <dbReference type="ARBA" id="ARBA00008601"/>
    </source>
</evidence>
<dbReference type="InterPro" id="IPR016278">
    <property type="entry name" value="DUSP12"/>
</dbReference>
<dbReference type="Gene3D" id="3.90.190.10">
    <property type="entry name" value="Protein tyrosine phosphatase superfamily"/>
    <property type="match status" value="1"/>
</dbReference>
<dbReference type="PROSITE" id="PS00383">
    <property type="entry name" value="TYR_PHOSPHATASE_1"/>
    <property type="match status" value="1"/>
</dbReference>
<keyword evidence="4" id="KW-0904">Protein phosphatase</keyword>
<dbReference type="PROSITE" id="PS50056">
    <property type="entry name" value="TYR_PHOSPHATASE_2"/>
    <property type="match status" value="1"/>
</dbReference>
<evidence type="ECO:0000259" key="6">
    <source>
        <dbReference type="PROSITE" id="PS50054"/>
    </source>
</evidence>
<keyword evidence="3" id="KW-0378">Hydrolase</keyword>
<dbReference type="InterPro" id="IPR000340">
    <property type="entry name" value="Dual-sp_phosphatase_cat-dom"/>
</dbReference>
<evidence type="ECO:0000256" key="4">
    <source>
        <dbReference type="ARBA" id="ARBA00022912"/>
    </source>
</evidence>
<dbReference type="GeneID" id="54481704"/>
<dbReference type="RefSeq" id="XP_033602136.1">
    <property type="nucleotide sequence ID" value="XM_033740650.1"/>
</dbReference>
<evidence type="ECO:0000259" key="7">
    <source>
        <dbReference type="PROSITE" id="PS50056"/>
    </source>
</evidence>
<gene>
    <name evidence="8" type="ORF">EJ05DRAFT_306483</name>
</gene>
<dbReference type="Proteomes" id="UP000799437">
    <property type="component" value="Unassembled WGS sequence"/>
</dbReference>
<dbReference type="InterPro" id="IPR016130">
    <property type="entry name" value="Tyr_Pase_AS"/>
</dbReference>
<dbReference type="PANTHER" id="PTHR45848">
    <property type="entry name" value="DUAL SPECIFICITY PROTEIN PHOSPHATASE 12 FAMILY MEMBER"/>
    <property type="match status" value="1"/>
</dbReference>
<dbReference type="InterPro" id="IPR029021">
    <property type="entry name" value="Prot-tyrosine_phosphatase-like"/>
</dbReference>